<reference evidence="2 3" key="1">
    <citation type="submission" date="2018-07" db="EMBL/GenBank/DDBJ databases">
        <title>Arthrobacter sp. nov., isolated from raw cow's milk with high bacterial count.</title>
        <authorList>
            <person name="Hahne J."/>
            <person name="Isele D."/>
            <person name="Lipski A."/>
        </authorList>
    </citation>
    <scope>NUCLEOTIDE SEQUENCE [LARGE SCALE GENOMIC DNA]</scope>
    <source>
        <strain evidence="2 3">JZ R-183</strain>
    </source>
</reference>
<feature type="domain" description="Glyoxalase-like" evidence="1">
    <location>
        <begin position="8"/>
        <end position="110"/>
    </location>
</feature>
<evidence type="ECO:0000313" key="2">
    <source>
        <dbReference type="EMBL" id="RKW71822.1"/>
    </source>
</evidence>
<dbReference type="PANTHER" id="PTHR35908:SF1">
    <property type="entry name" value="CONSERVED PROTEIN"/>
    <property type="match status" value="1"/>
</dbReference>
<organism evidence="2 3">
    <name type="scientific">Galactobacter caseinivorans</name>
    <dbReference type="NCBI Taxonomy" id="2676123"/>
    <lineage>
        <taxon>Bacteria</taxon>
        <taxon>Bacillati</taxon>
        <taxon>Actinomycetota</taxon>
        <taxon>Actinomycetes</taxon>
        <taxon>Micrococcales</taxon>
        <taxon>Micrococcaceae</taxon>
        <taxon>Galactobacter</taxon>
    </lineage>
</organism>
<dbReference type="SUPFAM" id="SSF54593">
    <property type="entry name" value="Glyoxalase/Bleomycin resistance protein/Dihydroxybiphenyl dioxygenase"/>
    <property type="match status" value="1"/>
</dbReference>
<evidence type="ECO:0000313" key="3">
    <source>
        <dbReference type="Proteomes" id="UP000273119"/>
    </source>
</evidence>
<comment type="caution">
    <text evidence="2">The sequence shown here is derived from an EMBL/GenBank/DDBJ whole genome shotgun (WGS) entry which is preliminary data.</text>
</comment>
<proteinExistence type="predicted"/>
<dbReference type="PANTHER" id="PTHR35908">
    <property type="entry name" value="HYPOTHETICAL FUSION PROTEIN"/>
    <property type="match status" value="1"/>
</dbReference>
<dbReference type="Proteomes" id="UP000273119">
    <property type="component" value="Unassembled WGS sequence"/>
</dbReference>
<dbReference type="InterPro" id="IPR029068">
    <property type="entry name" value="Glyas_Bleomycin-R_OHBP_Dase"/>
</dbReference>
<dbReference type="EMBL" id="QQXL01000001">
    <property type="protein sequence ID" value="RKW71822.1"/>
    <property type="molecule type" value="Genomic_DNA"/>
</dbReference>
<gene>
    <name evidence="2" type="ORF">DWQ67_03050</name>
</gene>
<sequence length="114" mass="12177">MSLTLALVTIDASDAVRLGTFWADVVGAKIHLTESGAYVMLGGGQPGLAFQQVDTPTPGKNKFHLDFATNNIAVEEARLLELGATKMGDFGDSSFRWVQFADLEGNLFDVAIEG</sequence>
<protein>
    <submittedName>
        <fullName evidence="2">VOC family protein</fullName>
    </submittedName>
</protein>
<accession>A0A496PMQ5</accession>
<dbReference type="Pfam" id="PF18029">
    <property type="entry name" value="Glyoxalase_6"/>
    <property type="match status" value="1"/>
</dbReference>
<dbReference type="AlphaFoldDB" id="A0A496PMQ5"/>
<dbReference type="Gene3D" id="3.10.180.10">
    <property type="entry name" value="2,3-Dihydroxybiphenyl 1,2-Dioxygenase, domain 1"/>
    <property type="match status" value="1"/>
</dbReference>
<dbReference type="RefSeq" id="WP_121484085.1">
    <property type="nucleotide sequence ID" value="NZ_QQXL01000001.1"/>
</dbReference>
<dbReference type="CDD" id="cd06587">
    <property type="entry name" value="VOC"/>
    <property type="match status" value="1"/>
</dbReference>
<dbReference type="InterPro" id="IPR041581">
    <property type="entry name" value="Glyoxalase_6"/>
</dbReference>
<name>A0A496PMQ5_9MICC</name>
<evidence type="ECO:0000259" key="1">
    <source>
        <dbReference type="Pfam" id="PF18029"/>
    </source>
</evidence>
<keyword evidence="3" id="KW-1185">Reference proteome</keyword>